<proteinExistence type="predicted"/>
<organism evidence="1 2">
    <name type="scientific">Paramecium bursaria Chlorella virus NY2A</name>
    <name type="common">PBCV-NY2A</name>
    <dbReference type="NCBI Taxonomy" id="46021"/>
    <lineage>
        <taxon>Viruses</taxon>
        <taxon>Varidnaviria</taxon>
        <taxon>Bamfordvirae</taxon>
        <taxon>Nucleocytoviricota</taxon>
        <taxon>Megaviricetes</taxon>
        <taxon>Algavirales</taxon>
        <taxon>Phycodnaviridae</taxon>
        <taxon>Chlorovirus</taxon>
        <taxon>Chlorovirus americanus</taxon>
    </lineage>
</organism>
<dbReference type="EMBL" id="DQ491002">
    <property type="protein sequence ID" value="ABT14410.1"/>
    <property type="molecule type" value="Genomic_DNA"/>
</dbReference>
<dbReference type="GeneID" id="5658869"/>
<reference evidence="1 2" key="1">
    <citation type="journal article" date="2007" name="Virology">
        <title>Sequence and annotation of the 369-kb NY-2A and the 345-kb AR158 viruses that infect Chlorella NC64A.</title>
        <authorList>
            <person name="Fitzgerald L.A."/>
            <person name="Graves M.V."/>
            <person name="Li X."/>
            <person name="Feldblyum T."/>
            <person name="Nierman W.C."/>
            <person name="Van Etten J.L."/>
        </authorList>
    </citation>
    <scope>NUCLEOTIDE SEQUENCE [LARGE SCALE GENOMIC DNA]</scope>
    <source>
        <strain evidence="1 2">NY-2A</strain>
    </source>
</reference>
<dbReference type="Proteomes" id="UP000202419">
    <property type="component" value="Segment"/>
</dbReference>
<evidence type="ECO:0000313" key="1">
    <source>
        <dbReference type="EMBL" id="ABT14410.1"/>
    </source>
</evidence>
<protein>
    <submittedName>
        <fullName evidence="1">Uncharacterized protein b011R</fullName>
    </submittedName>
</protein>
<sequence>MVRQSYGNNQQKGEKELFVMVVWFSISTDKINFHNGTPWFRVSTTNHRVQRYAERSRTSLEQVENVSYSDGEYILLLQRQS</sequence>
<organismHost>
    <name type="scientific">Chlorella</name>
    <dbReference type="NCBI Taxonomy" id="3071"/>
</organismHost>
<dbReference type="KEGG" id="vg:5658869"/>
<accession>A7IVN6</accession>
<name>A7IVN6_PBCVN</name>
<evidence type="ECO:0000313" key="2">
    <source>
        <dbReference type="Proteomes" id="UP000202419"/>
    </source>
</evidence>
<keyword evidence="2" id="KW-1185">Reference proteome</keyword>
<gene>
    <name evidence="1" type="primary">b011R</name>
    <name evidence="1" type="ORF">NY2A_b011R</name>
</gene>
<dbReference type="RefSeq" id="YP_001497207.1">
    <property type="nucleotide sequence ID" value="NC_009898.1"/>
</dbReference>